<dbReference type="EMBL" id="MAVT02000582">
    <property type="protein sequence ID" value="POS74753.1"/>
    <property type="molecule type" value="Genomic_DNA"/>
</dbReference>
<accession>A0A2P5HWW1</accession>
<name>A0A2P5HWW1_DIAHE</name>
<organism evidence="2 3">
    <name type="scientific">Diaporthe helianthi</name>
    <dbReference type="NCBI Taxonomy" id="158607"/>
    <lineage>
        <taxon>Eukaryota</taxon>
        <taxon>Fungi</taxon>
        <taxon>Dikarya</taxon>
        <taxon>Ascomycota</taxon>
        <taxon>Pezizomycotina</taxon>
        <taxon>Sordariomycetes</taxon>
        <taxon>Sordariomycetidae</taxon>
        <taxon>Diaporthales</taxon>
        <taxon>Diaporthaceae</taxon>
        <taxon>Diaporthe</taxon>
    </lineage>
</organism>
<sequence length="87" mass="9198">MEARQEIKFHGDHGRVTSRPSGHARPDPCGIDDRARIGTALDSAMIVTLLNGAAVPQMFSRLVDGSQEGGGQDNVDGLHAVLSFNDG</sequence>
<evidence type="ECO:0000313" key="3">
    <source>
        <dbReference type="Proteomes" id="UP000094444"/>
    </source>
</evidence>
<evidence type="ECO:0000313" key="2">
    <source>
        <dbReference type="EMBL" id="POS74753.1"/>
    </source>
</evidence>
<feature type="compositionally biased region" description="Basic and acidic residues" evidence="1">
    <location>
        <begin position="1"/>
        <end position="15"/>
    </location>
</feature>
<feature type="region of interest" description="Disordered" evidence="1">
    <location>
        <begin position="1"/>
        <end position="30"/>
    </location>
</feature>
<gene>
    <name evidence="2" type="ORF">DHEL01_v206855</name>
</gene>
<proteinExistence type="predicted"/>
<dbReference type="AlphaFoldDB" id="A0A2P5HWW1"/>
<reference evidence="2" key="1">
    <citation type="submission" date="2017-09" db="EMBL/GenBank/DDBJ databases">
        <title>Polyketide synthases of a Diaporthe helianthi virulent isolate.</title>
        <authorList>
            <person name="Baroncelli R."/>
        </authorList>
    </citation>
    <scope>NUCLEOTIDE SEQUENCE [LARGE SCALE GENOMIC DNA]</scope>
    <source>
        <strain evidence="2">7/96</strain>
    </source>
</reference>
<comment type="caution">
    <text evidence="2">The sequence shown here is derived from an EMBL/GenBank/DDBJ whole genome shotgun (WGS) entry which is preliminary data.</text>
</comment>
<dbReference type="InParanoid" id="A0A2P5HWW1"/>
<dbReference type="Proteomes" id="UP000094444">
    <property type="component" value="Unassembled WGS sequence"/>
</dbReference>
<protein>
    <submittedName>
        <fullName evidence="2">Uncharacterized protein</fullName>
    </submittedName>
</protein>
<keyword evidence="3" id="KW-1185">Reference proteome</keyword>
<evidence type="ECO:0000256" key="1">
    <source>
        <dbReference type="SAM" id="MobiDB-lite"/>
    </source>
</evidence>